<evidence type="ECO:0000256" key="1">
    <source>
        <dbReference type="SAM" id="SignalP"/>
    </source>
</evidence>
<organism evidence="2 3">
    <name type="scientific">Mesorhabditis belari</name>
    <dbReference type="NCBI Taxonomy" id="2138241"/>
    <lineage>
        <taxon>Eukaryota</taxon>
        <taxon>Metazoa</taxon>
        <taxon>Ecdysozoa</taxon>
        <taxon>Nematoda</taxon>
        <taxon>Chromadorea</taxon>
        <taxon>Rhabditida</taxon>
        <taxon>Rhabditina</taxon>
        <taxon>Rhabditomorpha</taxon>
        <taxon>Rhabditoidea</taxon>
        <taxon>Rhabditidae</taxon>
        <taxon>Mesorhabditinae</taxon>
        <taxon>Mesorhabditis</taxon>
    </lineage>
</organism>
<sequence>MIAFLLRMLTVVLFSKLLVSAMPKDECFTTADCMPGQLCTIAFGHNVCYDFPLFMGRRKRSTIPEEKARCKDGICESQPPCRDRICNAADPQAP</sequence>
<reference evidence="3" key="1">
    <citation type="submission" date="2024-02" db="UniProtKB">
        <authorList>
            <consortium name="WormBaseParasite"/>
        </authorList>
    </citation>
    <scope>IDENTIFICATION</scope>
</reference>
<protein>
    <submittedName>
        <fullName evidence="3">Uncharacterized protein</fullName>
    </submittedName>
</protein>
<feature type="chain" id="PRO_5041963058" evidence="1">
    <location>
        <begin position="22"/>
        <end position="94"/>
    </location>
</feature>
<keyword evidence="2" id="KW-1185">Reference proteome</keyword>
<dbReference type="WBParaSite" id="MBELARI_LOCUS21522">
    <property type="protein sequence ID" value="MBELARI_LOCUS21522"/>
    <property type="gene ID" value="MBELARI_LOCUS21522"/>
</dbReference>
<dbReference type="AlphaFoldDB" id="A0AAF3F562"/>
<evidence type="ECO:0000313" key="3">
    <source>
        <dbReference type="WBParaSite" id="MBELARI_LOCUS21522"/>
    </source>
</evidence>
<name>A0AAF3F562_9BILA</name>
<keyword evidence="1" id="KW-0732">Signal</keyword>
<accession>A0AAF3F562</accession>
<proteinExistence type="predicted"/>
<evidence type="ECO:0000313" key="2">
    <source>
        <dbReference type="Proteomes" id="UP000887575"/>
    </source>
</evidence>
<feature type="signal peptide" evidence="1">
    <location>
        <begin position="1"/>
        <end position="21"/>
    </location>
</feature>
<dbReference type="Proteomes" id="UP000887575">
    <property type="component" value="Unassembled WGS sequence"/>
</dbReference>